<evidence type="ECO:0000313" key="4">
    <source>
        <dbReference type="EMBL" id="SHI29341.1"/>
    </source>
</evidence>
<feature type="domain" description="N-acetyltransferase" evidence="3">
    <location>
        <begin position="13"/>
        <end position="184"/>
    </location>
</feature>
<keyword evidence="1" id="KW-0808">Transferase</keyword>
<protein>
    <submittedName>
        <fullName evidence="4">Ribosomal protein S18 acetylase RimI</fullName>
    </submittedName>
</protein>
<keyword evidence="4" id="KW-0689">Ribosomal protein</keyword>
<dbReference type="STRING" id="1178825.SAMN05216261_0067"/>
<keyword evidence="2" id="KW-0012">Acyltransferase</keyword>
<dbReference type="EMBL" id="FQYK01000001">
    <property type="protein sequence ID" value="SHI29341.1"/>
    <property type="molecule type" value="Genomic_DNA"/>
</dbReference>
<dbReference type="InterPro" id="IPR000182">
    <property type="entry name" value="GNAT_dom"/>
</dbReference>
<dbReference type="OrthoDB" id="7205533at2"/>
<keyword evidence="4" id="KW-0687">Ribonucleoprotein</keyword>
<dbReference type="GO" id="GO:0016747">
    <property type="term" value="F:acyltransferase activity, transferring groups other than amino-acyl groups"/>
    <property type="evidence" value="ECO:0007669"/>
    <property type="project" value="InterPro"/>
</dbReference>
<reference evidence="4 5" key="1">
    <citation type="submission" date="2016-11" db="EMBL/GenBank/DDBJ databases">
        <authorList>
            <person name="Jaros S."/>
            <person name="Januszkiewicz K."/>
            <person name="Wedrychowicz H."/>
        </authorList>
    </citation>
    <scope>NUCLEOTIDE SEQUENCE [LARGE SCALE GENOMIC DNA]</scope>
    <source>
        <strain evidence="4 5">CGMCC 1.12213</strain>
    </source>
</reference>
<accession>A0A1M5ZYK9</accession>
<keyword evidence="5" id="KW-1185">Reference proteome</keyword>
<dbReference type="SUPFAM" id="SSF55729">
    <property type="entry name" value="Acyl-CoA N-acyltransferases (Nat)"/>
    <property type="match status" value="1"/>
</dbReference>
<dbReference type="Pfam" id="PF00583">
    <property type="entry name" value="Acetyltransf_1"/>
    <property type="match status" value="1"/>
</dbReference>
<dbReference type="PANTHER" id="PTHR43420">
    <property type="entry name" value="ACETYLTRANSFERASE"/>
    <property type="match status" value="1"/>
</dbReference>
<evidence type="ECO:0000256" key="1">
    <source>
        <dbReference type="ARBA" id="ARBA00022679"/>
    </source>
</evidence>
<dbReference type="CDD" id="cd04301">
    <property type="entry name" value="NAT_SF"/>
    <property type="match status" value="1"/>
</dbReference>
<dbReference type="eggNOG" id="COG0456">
    <property type="taxonomic scope" value="Bacteria"/>
</dbReference>
<dbReference type="Proteomes" id="UP000184396">
    <property type="component" value="Unassembled WGS sequence"/>
</dbReference>
<proteinExistence type="predicted"/>
<dbReference type="AlphaFoldDB" id="A0A1M5ZYK9"/>
<dbReference type="InterPro" id="IPR016181">
    <property type="entry name" value="Acyl_CoA_acyltransferase"/>
</dbReference>
<dbReference type="PROSITE" id="PS51186">
    <property type="entry name" value="GNAT"/>
    <property type="match status" value="1"/>
</dbReference>
<dbReference type="GO" id="GO:0005840">
    <property type="term" value="C:ribosome"/>
    <property type="evidence" value="ECO:0007669"/>
    <property type="project" value="UniProtKB-KW"/>
</dbReference>
<dbReference type="Gene3D" id="3.40.630.30">
    <property type="match status" value="1"/>
</dbReference>
<gene>
    <name evidence="4" type="ORF">SAMN05216261_0067</name>
</gene>
<evidence type="ECO:0000259" key="3">
    <source>
        <dbReference type="PROSITE" id="PS51186"/>
    </source>
</evidence>
<name>A0A1M5ZYK9_9FLAO</name>
<dbReference type="PANTHER" id="PTHR43420:SF47">
    <property type="entry name" value="N-ACETYLTRANSFERASE DOMAIN-CONTAINING PROTEIN"/>
    <property type="match status" value="1"/>
</dbReference>
<organism evidence="4 5">
    <name type="scientific">Algibacter luteus</name>
    <dbReference type="NCBI Taxonomy" id="1178825"/>
    <lineage>
        <taxon>Bacteria</taxon>
        <taxon>Pseudomonadati</taxon>
        <taxon>Bacteroidota</taxon>
        <taxon>Flavobacteriia</taxon>
        <taxon>Flavobacteriales</taxon>
        <taxon>Flavobacteriaceae</taxon>
        <taxon>Algibacter</taxon>
    </lineage>
</organism>
<evidence type="ECO:0000256" key="2">
    <source>
        <dbReference type="ARBA" id="ARBA00023315"/>
    </source>
</evidence>
<dbReference type="RefSeq" id="WP_019387094.1">
    <property type="nucleotide sequence ID" value="NZ_ALIH01000004.1"/>
</dbReference>
<sequence>MEHVQQQAEKSEMELQKANITDITKLKKICIEAYSKSFYDHWNEGGLEWYLDKEFSIERLTSDLLDTKTAYYFITHELNHVGFIKIRNQEHKTFDIENAIELEKIYVLPEYKGMGIGKLALIEIIKITKALDYKNMFLCVIDTNANAIAFYEKLGFNFHSKTILDVPYFKAELKGMHRMIKKLDGKKPVTNNV</sequence>
<dbReference type="InterPro" id="IPR050680">
    <property type="entry name" value="YpeA/RimI_acetyltransf"/>
</dbReference>
<evidence type="ECO:0000313" key="5">
    <source>
        <dbReference type="Proteomes" id="UP000184396"/>
    </source>
</evidence>